<gene>
    <name evidence="2" type="ORF">UFOPK3139_02842</name>
</gene>
<proteinExistence type="predicted"/>
<feature type="compositionally biased region" description="Basic residues" evidence="1">
    <location>
        <begin position="172"/>
        <end position="184"/>
    </location>
</feature>
<reference evidence="2" key="1">
    <citation type="submission" date="2020-05" db="EMBL/GenBank/DDBJ databases">
        <authorList>
            <person name="Chiriac C."/>
            <person name="Salcher M."/>
            <person name="Ghai R."/>
            <person name="Kavagutti S V."/>
        </authorList>
    </citation>
    <scope>NUCLEOTIDE SEQUENCE</scope>
</reference>
<dbReference type="EMBL" id="CAFABA010000171">
    <property type="protein sequence ID" value="CAB4836390.1"/>
    <property type="molecule type" value="Genomic_DNA"/>
</dbReference>
<protein>
    <submittedName>
        <fullName evidence="2">Unannotated protein</fullName>
    </submittedName>
</protein>
<evidence type="ECO:0000313" key="2">
    <source>
        <dbReference type="EMBL" id="CAB4836390.1"/>
    </source>
</evidence>
<organism evidence="2">
    <name type="scientific">freshwater metagenome</name>
    <dbReference type="NCBI Taxonomy" id="449393"/>
    <lineage>
        <taxon>unclassified sequences</taxon>
        <taxon>metagenomes</taxon>
        <taxon>ecological metagenomes</taxon>
    </lineage>
</organism>
<sequence>MMAVPRADLVRVLPVTKVLGPVERVVQRGGQRVGVVASGDTINFVEPRDDGRVVGRGVRERLAGERPTHVGTQLTVRAQLVEHARVVGRIDEHADVRVVLRCAAHHGGPADVDELDAGLARERVEVHRDETERLDAVRGEVDKVRLVIEVGEDAAVHLGMQRHHAMAEHDRRTGHRRHILHRYPGRRDRARGASRGDQLPTQLDEPLGELDDA</sequence>
<dbReference type="AlphaFoldDB" id="A0A6J7AUL9"/>
<name>A0A6J7AUL9_9ZZZZ</name>
<accession>A0A6J7AUL9</accession>
<feature type="region of interest" description="Disordered" evidence="1">
    <location>
        <begin position="166"/>
        <end position="213"/>
    </location>
</feature>
<evidence type="ECO:0000256" key="1">
    <source>
        <dbReference type="SAM" id="MobiDB-lite"/>
    </source>
</evidence>